<sequence>MEDRLVGRRLAGESSLRHAALRAFAAGLVGALLSRVVPFPVPVGLAVAALALAVARPSRGWSLYLALAGAALAWTAVRAPMPARPEVFAEPSFRGVVMEEPPAGRPGRMVVALDRPEGGRVMVWLRDTLVRPRYGDELVVHAPARAFDHPRNPGLPDRNEQLARQGYVGRSNVSGRQLELTGRNRGSKPVRAVVLPARARLKEQVARLLPGDPGAILLALLAGDRRDVTRPTLTTMSDSGLLHVLAVSGLHVGIIAGLVWLLLALVGVRGWWRFALGTLAIVAYVVFVGARPPAVRAGIIAVTAALAWTGQRRFETTAALGLAGLAQLLVNPNAFFELGTRLSFAAVAAIFAVMNLVFARRQARRLPAFRAFSFPGKVAAALAASVAAFAATAPFLLHAFGRVQLLAIPMSPVAILLTTLIVPLGGLATLLSSMWLPLGMPFAETVRLLIGGLLRLAELTAGCEPTMLRYGGSGLWPAAAALVLFLLLHGRGRRARVAAAAVVLAGITVSVWAAALRPAAERAWFLDPKTGDAMVFEDAAGRVLVVDAGIDGPGVLRDFLLRRGVRRVSVAVITHPDRDHYGGLLDITGKVRIERLVIPTAHGPPDYRRLLERLVAEGTRLVFAGTGTGLEFGGFRFRFVWPDEPARRLYAAELLGANDVSLVALAERGGYRMLLTGDLDRPELIAGRDIRAHLLKSSHHGSRKGNAPEVIEEVGPELVVVMGRYPTPAGLEERLPAPDIGHINTRRDGGVSLDWSGPQGDLRPVVRDYRGRVLTVGP</sequence>
<comment type="subcellular location">
    <subcellularLocation>
        <location evidence="1">Cell membrane</location>
        <topology evidence="1">Multi-pass membrane protein</topology>
    </subcellularLocation>
</comment>
<protein>
    <submittedName>
        <fullName evidence="8">DUF4131 domain-containing protein</fullName>
    </submittedName>
</protein>
<dbReference type="InterPro" id="IPR001279">
    <property type="entry name" value="Metallo-B-lactamas"/>
</dbReference>
<dbReference type="EMBL" id="DSBX01000086">
    <property type="protein sequence ID" value="HDQ99096.1"/>
    <property type="molecule type" value="Genomic_DNA"/>
</dbReference>
<dbReference type="InterPro" id="IPR004477">
    <property type="entry name" value="ComEC_N"/>
</dbReference>
<keyword evidence="2" id="KW-1003">Cell membrane</keyword>
<feature type="transmembrane region" description="Helical" evidence="6">
    <location>
        <begin position="413"/>
        <end position="436"/>
    </location>
</feature>
<dbReference type="Proteomes" id="UP000885672">
    <property type="component" value="Unassembled WGS sequence"/>
</dbReference>
<evidence type="ECO:0000256" key="4">
    <source>
        <dbReference type="ARBA" id="ARBA00022989"/>
    </source>
</evidence>
<keyword evidence="3 6" id="KW-0812">Transmembrane</keyword>
<dbReference type="PANTHER" id="PTHR30619:SF1">
    <property type="entry name" value="RECOMBINATION PROTEIN 2"/>
    <property type="match status" value="1"/>
</dbReference>
<dbReference type="InterPro" id="IPR036866">
    <property type="entry name" value="RibonucZ/Hydroxyglut_hydro"/>
</dbReference>
<evidence type="ECO:0000256" key="2">
    <source>
        <dbReference type="ARBA" id="ARBA00022475"/>
    </source>
</evidence>
<feature type="transmembrane region" description="Helical" evidence="6">
    <location>
        <begin position="60"/>
        <end position="77"/>
    </location>
</feature>
<feature type="transmembrane region" description="Helical" evidence="6">
    <location>
        <begin position="270"/>
        <end position="287"/>
    </location>
</feature>
<comment type="caution">
    <text evidence="8">The sequence shown here is derived from an EMBL/GenBank/DDBJ whole genome shotgun (WGS) entry which is preliminary data.</text>
</comment>
<evidence type="ECO:0000313" key="8">
    <source>
        <dbReference type="EMBL" id="HDQ99096.1"/>
    </source>
</evidence>
<feature type="transmembrane region" description="Helical" evidence="6">
    <location>
        <begin position="242"/>
        <end position="263"/>
    </location>
</feature>
<dbReference type="PANTHER" id="PTHR30619">
    <property type="entry name" value="DNA INTERNALIZATION/COMPETENCE PROTEIN COMEC/REC2"/>
    <property type="match status" value="1"/>
</dbReference>
<feature type="transmembrane region" description="Helical" evidence="6">
    <location>
        <begin position="474"/>
        <end position="490"/>
    </location>
</feature>
<dbReference type="InterPro" id="IPR025405">
    <property type="entry name" value="DUF4131"/>
</dbReference>
<feature type="transmembrane region" description="Helical" evidence="6">
    <location>
        <begin position="21"/>
        <end position="54"/>
    </location>
</feature>
<reference evidence="8" key="1">
    <citation type="journal article" date="2020" name="mSystems">
        <title>Genome- and Community-Level Interaction Insights into Carbon Utilization and Element Cycling Functions of Hydrothermarchaeota in Hydrothermal Sediment.</title>
        <authorList>
            <person name="Zhou Z."/>
            <person name="Liu Y."/>
            <person name="Xu W."/>
            <person name="Pan J."/>
            <person name="Luo Z.H."/>
            <person name="Li M."/>
        </authorList>
    </citation>
    <scope>NUCLEOTIDE SEQUENCE [LARGE SCALE GENOMIC DNA]</scope>
    <source>
        <strain evidence="8">SpSt-1182</strain>
    </source>
</reference>
<dbReference type="SUPFAM" id="SSF56281">
    <property type="entry name" value="Metallo-hydrolase/oxidoreductase"/>
    <property type="match status" value="1"/>
</dbReference>
<gene>
    <name evidence="8" type="ORF">ENN51_02265</name>
</gene>
<feature type="transmembrane region" description="Helical" evidence="6">
    <location>
        <begin position="342"/>
        <end position="359"/>
    </location>
</feature>
<dbReference type="Pfam" id="PF03772">
    <property type="entry name" value="Competence"/>
    <property type="match status" value="1"/>
</dbReference>
<name>A0A7V0XEX3_UNCW3</name>
<evidence type="ECO:0000259" key="7">
    <source>
        <dbReference type="SMART" id="SM00849"/>
    </source>
</evidence>
<feature type="transmembrane region" description="Helical" evidence="6">
    <location>
        <begin position="497"/>
        <end position="515"/>
    </location>
</feature>
<evidence type="ECO:0000256" key="6">
    <source>
        <dbReference type="SAM" id="Phobius"/>
    </source>
</evidence>
<proteinExistence type="predicted"/>
<evidence type="ECO:0000256" key="5">
    <source>
        <dbReference type="ARBA" id="ARBA00023136"/>
    </source>
</evidence>
<dbReference type="InterPro" id="IPR052159">
    <property type="entry name" value="Competence_DNA_uptake"/>
</dbReference>
<dbReference type="SMART" id="SM00849">
    <property type="entry name" value="Lactamase_B"/>
    <property type="match status" value="1"/>
</dbReference>
<dbReference type="Pfam" id="PF13567">
    <property type="entry name" value="DUF4131"/>
    <property type="match status" value="1"/>
</dbReference>
<dbReference type="GO" id="GO:0005886">
    <property type="term" value="C:plasma membrane"/>
    <property type="evidence" value="ECO:0007669"/>
    <property type="project" value="UniProtKB-SubCell"/>
</dbReference>
<dbReference type="NCBIfam" id="TIGR00360">
    <property type="entry name" value="ComEC_N-term"/>
    <property type="match status" value="1"/>
</dbReference>
<dbReference type="InterPro" id="IPR035681">
    <property type="entry name" value="ComA-like_MBL"/>
</dbReference>
<organism evidence="8">
    <name type="scientific">candidate division WOR-3 bacterium</name>
    <dbReference type="NCBI Taxonomy" id="2052148"/>
    <lineage>
        <taxon>Bacteria</taxon>
        <taxon>Bacteria division WOR-3</taxon>
    </lineage>
</organism>
<keyword evidence="5 6" id="KW-0472">Membrane</keyword>
<keyword evidence="4 6" id="KW-1133">Transmembrane helix</keyword>
<evidence type="ECO:0000256" key="1">
    <source>
        <dbReference type="ARBA" id="ARBA00004651"/>
    </source>
</evidence>
<feature type="domain" description="Metallo-beta-lactamase" evidence="7">
    <location>
        <begin position="530"/>
        <end position="718"/>
    </location>
</feature>
<feature type="transmembrane region" description="Helical" evidence="6">
    <location>
        <begin position="380"/>
        <end position="401"/>
    </location>
</feature>
<dbReference type="Pfam" id="PF00753">
    <property type="entry name" value="Lactamase_B"/>
    <property type="match status" value="1"/>
</dbReference>
<dbReference type="CDD" id="cd07731">
    <property type="entry name" value="ComA-like_MBL-fold"/>
    <property type="match status" value="1"/>
</dbReference>
<evidence type="ECO:0000256" key="3">
    <source>
        <dbReference type="ARBA" id="ARBA00022692"/>
    </source>
</evidence>
<dbReference type="AlphaFoldDB" id="A0A7V0XEX3"/>
<dbReference type="Gene3D" id="3.60.15.10">
    <property type="entry name" value="Ribonuclease Z/Hydroxyacylglutathione hydrolase-like"/>
    <property type="match status" value="1"/>
</dbReference>
<accession>A0A7V0XEX3</accession>